<accession>A0AAD5N457</accession>
<organism evidence="1 2">
    <name type="scientific">Parelaphostrongylus tenuis</name>
    <name type="common">Meningeal worm</name>
    <dbReference type="NCBI Taxonomy" id="148309"/>
    <lineage>
        <taxon>Eukaryota</taxon>
        <taxon>Metazoa</taxon>
        <taxon>Ecdysozoa</taxon>
        <taxon>Nematoda</taxon>
        <taxon>Chromadorea</taxon>
        <taxon>Rhabditida</taxon>
        <taxon>Rhabditina</taxon>
        <taxon>Rhabditomorpha</taxon>
        <taxon>Strongyloidea</taxon>
        <taxon>Metastrongylidae</taxon>
        <taxon>Parelaphostrongylus</taxon>
    </lineage>
</organism>
<dbReference type="Proteomes" id="UP001196413">
    <property type="component" value="Unassembled WGS sequence"/>
</dbReference>
<comment type="caution">
    <text evidence="1">The sequence shown here is derived from an EMBL/GenBank/DDBJ whole genome shotgun (WGS) entry which is preliminary data.</text>
</comment>
<sequence>MAYTDMSDVIARVPGIATSKERAQAFVERLVIQTVFDVLESQARSALLPDAVILAILGQLTAKITYEPLPCPIVALDLLNDQVHLNSHPQRCIVVSNTVTGICVATMQQNGVCFDTDECRNKAYYRQLHVNHRKSHDC</sequence>
<gene>
    <name evidence="1" type="ORF">KIN20_020459</name>
</gene>
<dbReference type="EMBL" id="JAHQIW010004141">
    <property type="protein sequence ID" value="KAJ1361252.1"/>
    <property type="molecule type" value="Genomic_DNA"/>
</dbReference>
<evidence type="ECO:0000313" key="1">
    <source>
        <dbReference type="EMBL" id="KAJ1361252.1"/>
    </source>
</evidence>
<proteinExistence type="predicted"/>
<dbReference type="AlphaFoldDB" id="A0AAD5N457"/>
<keyword evidence="2" id="KW-1185">Reference proteome</keyword>
<evidence type="ECO:0000313" key="2">
    <source>
        <dbReference type="Proteomes" id="UP001196413"/>
    </source>
</evidence>
<protein>
    <submittedName>
        <fullName evidence="1">Uncharacterized protein</fullName>
    </submittedName>
</protein>
<name>A0AAD5N457_PARTN</name>
<reference evidence="1" key="1">
    <citation type="submission" date="2021-06" db="EMBL/GenBank/DDBJ databases">
        <title>Parelaphostrongylus tenuis whole genome reference sequence.</title>
        <authorList>
            <person name="Garwood T.J."/>
            <person name="Larsen P.A."/>
            <person name="Fountain-Jones N.M."/>
            <person name="Garbe J.R."/>
            <person name="Macchietto M.G."/>
            <person name="Kania S.A."/>
            <person name="Gerhold R.W."/>
            <person name="Richards J.E."/>
            <person name="Wolf T.M."/>
        </authorList>
    </citation>
    <scope>NUCLEOTIDE SEQUENCE</scope>
    <source>
        <strain evidence="1">MNPRO001-30</strain>
        <tissue evidence="1">Meninges</tissue>
    </source>
</reference>